<dbReference type="Pfam" id="PF07963">
    <property type="entry name" value="N_methyl"/>
    <property type="match status" value="1"/>
</dbReference>
<proteinExistence type="predicted"/>
<keyword evidence="1" id="KW-0472">Membrane</keyword>
<dbReference type="InterPro" id="IPR012902">
    <property type="entry name" value="N_methyl_site"/>
</dbReference>
<dbReference type="SUPFAM" id="SSF54523">
    <property type="entry name" value="Pili subunits"/>
    <property type="match status" value="1"/>
</dbReference>
<keyword evidence="3" id="KW-1185">Reference proteome</keyword>
<dbReference type="Gene3D" id="3.30.700.10">
    <property type="entry name" value="Glycoprotein, Type 4 Pilin"/>
    <property type="match status" value="1"/>
</dbReference>
<evidence type="ECO:0000256" key="1">
    <source>
        <dbReference type="SAM" id="Phobius"/>
    </source>
</evidence>
<sequence length="145" mass="15889">MQTALKKAFTMIELVFVIVVIGILSAIAIPKLAATRDDAVITKARATVASVRSSLSTERQKRILRGDFTSIGDLGDSTYAFSYFDGNTSHPVLEYPVKNCAGTKRECWKRDSATQYTFREGTGTDVVFTLSGNKLNCTSNCSNFE</sequence>
<evidence type="ECO:0000313" key="3">
    <source>
        <dbReference type="Proteomes" id="UP000595074"/>
    </source>
</evidence>
<organism evidence="2 3">
    <name type="scientific">Sulfurovum indicum</name>
    <dbReference type="NCBI Taxonomy" id="2779528"/>
    <lineage>
        <taxon>Bacteria</taxon>
        <taxon>Pseudomonadati</taxon>
        <taxon>Campylobacterota</taxon>
        <taxon>Epsilonproteobacteria</taxon>
        <taxon>Campylobacterales</taxon>
        <taxon>Sulfurovaceae</taxon>
        <taxon>Sulfurovum</taxon>
    </lineage>
</organism>
<keyword evidence="1" id="KW-0812">Transmembrane</keyword>
<dbReference type="InterPro" id="IPR045584">
    <property type="entry name" value="Pilin-like"/>
</dbReference>
<dbReference type="NCBIfam" id="TIGR02532">
    <property type="entry name" value="IV_pilin_GFxxxE"/>
    <property type="match status" value="1"/>
</dbReference>
<dbReference type="Proteomes" id="UP000595074">
    <property type="component" value="Chromosome"/>
</dbReference>
<accession>A0A7M1S675</accession>
<dbReference type="EMBL" id="CP063164">
    <property type="protein sequence ID" value="QOR62209.1"/>
    <property type="molecule type" value="Genomic_DNA"/>
</dbReference>
<evidence type="ECO:0000313" key="2">
    <source>
        <dbReference type="EMBL" id="QOR62209.1"/>
    </source>
</evidence>
<keyword evidence="1" id="KW-1133">Transmembrane helix</keyword>
<feature type="transmembrane region" description="Helical" evidence="1">
    <location>
        <begin position="12"/>
        <end position="33"/>
    </location>
</feature>
<reference evidence="2 3" key="1">
    <citation type="submission" date="2020-10" db="EMBL/GenBank/DDBJ databases">
        <title>The genome of sulfurovum sp.</title>
        <authorList>
            <person name="Xie S."/>
            <person name="Shao Z."/>
            <person name="Jiang L."/>
        </authorList>
    </citation>
    <scope>NUCLEOTIDE SEQUENCE [LARGE SCALE GENOMIC DNA]</scope>
    <source>
        <strain evidence="2 3">ST-419</strain>
    </source>
</reference>
<protein>
    <submittedName>
        <fullName evidence="2">Type II secretion system protein</fullName>
    </submittedName>
</protein>
<dbReference type="KEGG" id="sinu:IMZ28_01660"/>
<name>A0A7M1S675_9BACT</name>
<dbReference type="RefSeq" id="WP_197548910.1">
    <property type="nucleotide sequence ID" value="NZ_CP063164.1"/>
</dbReference>
<gene>
    <name evidence="2" type="ORF">IMZ28_01660</name>
</gene>
<dbReference type="AlphaFoldDB" id="A0A7M1S675"/>